<evidence type="ECO:0000256" key="1">
    <source>
        <dbReference type="ARBA" id="ARBA00002324"/>
    </source>
</evidence>
<dbReference type="EC" id="2.7.7.18" evidence="10"/>
<dbReference type="RefSeq" id="WP_006902935.1">
    <property type="nucleotide sequence ID" value="NZ_JH976535.1"/>
</dbReference>
<dbReference type="AlphaFoldDB" id="K6P1I3"/>
<name>K6P1I3_9FIRM</name>
<comment type="pathway">
    <text evidence="2 10">Cofactor biosynthesis; NAD(+) biosynthesis; deamido-NAD(+) from nicotinate D-ribonucleotide: step 1/1.</text>
</comment>
<keyword evidence="6 10" id="KW-0547">Nucleotide-binding</keyword>
<keyword evidence="3 10" id="KW-0662">Pyridine nucleotide biosynthesis</keyword>
<keyword evidence="5 10" id="KW-0548">Nucleotidyltransferase</keyword>
<dbReference type="STRING" id="867903.ThesuDRAFT_00662"/>
<comment type="catalytic activity">
    <reaction evidence="9 10">
        <text>nicotinate beta-D-ribonucleotide + ATP + H(+) = deamido-NAD(+) + diphosphate</text>
        <dbReference type="Rhea" id="RHEA:22860"/>
        <dbReference type="ChEBI" id="CHEBI:15378"/>
        <dbReference type="ChEBI" id="CHEBI:30616"/>
        <dbReference type="ChEBI" id="CHEBI:33019"/>
        <dbReference type="ChEBI" id="CHEBI:57502"/>
        <dbReference type="ChEBI" id="CHEBI:58437"/>
        <dbReference type="EC" id="2.7.7.18"/>
    </reaction>
</comment>
<proteinExistence type="inferred from homology"/>
<comment type="similarity">
    <text evidence="10">Belongs to the NadD family.</text>
</comment>
<protein>
    <recommendedName>
        <fullName evidence="10">Probable nicotinate-nucleotide adenylyltransferase</fullName>
        <ecNumber evidence="10">2.7.7.18</ecNumber>
    </recommendedName>
    <alternativeName>
        <fullName evidence="10">Deamido-NAD(+) diphosphorylase</fullName>
    </alternativeName>
    <alternativeName>
        <fullName evidence="10">Deamido-NAD(+) pyrophosphorylase</fullName>
    </alternativeName>
    <alternativeName>
        <fullName evidence="10">Nicotinate mononucleotide adenylyltransferase</fullName>
        <shortName evidence="10">NaMN adenylyltransferase</shortName>
    </alternativeName>
</protein>
<gene>
    <name evidence="10" type="primary">nadD</name>
    <name evidence="13" type="ORF">ThesuDRAFT_00662</name>
</gene>
<dbReference type="PANTHER" id="PTHR39321">
    <property type="entry name" value="NICOTINATE-NUCLEOTIDE ADENYLYLTRANSFERASE-RELATED"/>
    <property type="match status" value="1"/>
</dbReference>
<dbReference type="InterPro" id="IPR005248">
    <property type="entry name" value="NadD/NMNAT"/>
</dbReference>
<dbReference type="NCBIfam" id="NF000840">
    <property type="entry name" value="PRK00071.1-3"/>
    <property type="match status" value="1"/>
</dbReference>
<evidence type="ECO:0000256" key="6">
    <source>
        <dbReference type="ARBA" id="ARBA00022741"/>
    </source>
</evidence>
<dbReference type="GO" id="GO:0009435">
    <property type="term" value="P:NAD+ biosynthetic process"/>
    <property type="evidence" value="ECO:0007669"/>
    <property type="project" value="UniProtKB-UniRule"/>
</dbReference>
<dbReference type="CDD" id="cd02165">
    <property type="entry name" value="NMNAT"/>
    <property type="match status" value="1"/>
</dbReference>
<evidence type="ECO:0000313" key="13">
    <source>
        <dbReference type="EMBL" id="EKP94940.1"/>
    </source>
</evidence>
<dbReference type="HAMAP" id="MF_00244">
    <property type="entry name" value="NaMN_adenylyltr"/>
    <property type="match status" value="1"/>
</dbReference>
<evidence type="ECO:0000313" key="14">
    <source>
        <dbReference type="Proteomes" id="UP000005710"/>
    </source>
</evidence>
<comment type="function">
    <text evidence="1 10">Catalyzes the reversible adenylation of nicotinate mononucleotide (NaMN) to nicotinic acid adenine dinucleotide (NaAD).</text>
</comment>
<evidence type="ECO:0000259" key="12">
    <source>
        <dbReference type="Pfam" id="PF01467"/>
    </source>
</evidence>
<accession>K6P1I3</accession>
<keyword evidence="7 10" id="KW-0067">ATP-binding</keyword>
<organism evidence="13 14">
    <name type="scientific">Thermaerobacter subterraneus DSM 13965</name>
    <dbReference type="NCBI Taxonomy" id="867903"/>
    <lineage>
        <taxon>Bacteria</taxon>
        <taxon>Bacillati</taxon>
        <taxon>Bacillota</taxon>
        <taxon>Clostridia</taxon>
        <taxon>Eubacteriales</taxon>
        <taxon>Clostridiales Family XVII. Incertae Sedis</taxon>
        <taxon>Thermaerobacter</taxon>
    </lineage>
</organism>
<keyword evidence="8 10" id="KW-0520">NAD</keyword>
<dbReference type="UniPathway" id="UPA00253">
    <property type="reaction ID" value="UER00332"/>
</dbReference>
<evidence type="ECO:0000256" key="7">
    <source>
        <dbReference type="ARBA" id="ARBA00022840"/>
    </source>
</evidence>
<dbReference type="NCBIfam" id="TIGR00125">
    <property type="entry name" value="cyt_tran_rel"/>
    <property type="match status" value="1"/>
</dbReference>
<evidence type="ECO:0000256" key="5">
    <source>
        <dbReference type="ARBA" id="ARBA00022695"/>
    </source>
</evidence>
<dbReference type="Pfam" id="PF01467">
    <property type="entry name" value="CTP_transf_like"/>
    <property type="match status" value="1"/>
</dbReference>
<keyword evidence="4 10" id="KW-0808">Transferase</keyword>
<feature type="compositionally biased region" description="Low complexity" evidence="11">
    <location>
        <begin position="240"/>
        <end position="251"/>
    </location>
</feature>
<dbReference type="Gene3D" id="3.40.50.620">
    <property type="entry name" value="HUPs"/>
    <property type="match status" value="1"/>
</dbReference>
<evidence type="ECO:0000256" key="9">
    <source>
        <dbReference type="ARBA" id="ARBA00048721"/>
    </source>
</evidence>
<dbReference type="EMBL" id="AENY02000002">
    <property type="protein sequence ID" value="EKP94940.1"/>
    <property type="molecule type" value="Genomic_DNA"/>
</dbReference>
<feature type="domain" description="Cytidyltransferase-like" evidence="12">
    <location>
        <begin position="22"/>
        <end position="191"/>
    </location>
</feature>
<dbReference type="HOGENOM" id="CLU_069765_3_1_9"/>
<feature type="compositionally biased region" description="Low complexity" evidence="11">
    <location>
        <begin position="278"/>
        <end position="299"/>
    </location>
</feature>
<feature type="region of interest" description="Disordered" evidence="11">
    <location>
        <begin position="221"/>
        <end position="299"/>
    </location>
</feature>
<evidence type="ECO:0000256" key="10">
    <source>
        <dbReference type="HAMAP-Rule" id="MF_00244"/>
    </source>
</evidence>
<dbReference type="InterPro" id="IPR014729">
    <property type="entry name" value="Rossmann-like_a/b/a_fold"/>
</dbReference>
<keyword evidence="14" id="KW-1185">Reference proteome</keyword>
<dbReference type="NCBIfam" id="TIGR00482">
    <property type="entry name" value="nicotinate (nicotinamide) nucleotide adenylyltransferase"/>
    <property type="match status" value="1"/>
</dbReference>
<comment type="caution">
    <text evidence="13">The sequence shown here is derived from an EMBL/GenBank/DDBJ whole genome shotgun (WGS) entry which is preliminary data.</text>
</comment>
<dbReference type="OrthoDB" id="5295945at2"/>
<dbReference type="InterPro" id="IPR004821">
    <property type="entry name" value="Cyt_trans-like"/>
</dbReference>
<evidence type="ECO:0000256" key="8">
    <source>
        <dbReference type="ARBA" id="ARBA00023027"/>
    </source>
</evidence>
<dbReference type="PANTHER" id="PTHR39321:SF3">
    <property type="entry name" value="PHOSPHOPANTETHEINE ADENYLYLTRANSFERASE"/>
    <property type="match status" value="1"/>
</dbReference>
<evidence type="ECO:0000256" key="3">
    <source>
        <dbReference type="ARBA" id="ARBA00022642"/>
    </source>
</evidence>
<dbReference type="eggNOG" id="COG1057">
    <property type="taxonomic scope" value="Bacteria"/>
</dbReference>
<evidence type="ECO:0000256" key="2">
    <source>
        <dbReference type="ARBA" id="ARBA00005019"/>
    </source>
</evidence>
<sequence length="299" mass="31262">MARGLEEWLKPRRDGRPLQLGVLGGTFDPIHIGHLVAAEAARVHFRLDRVLFVPAGRPPHKDPAGVSDAEHRYRMTVLATAGNPHFYTTRLELDREGPSYTIDTLTQLSTMAGPGASLYFIAGADSVVTLPSWRGGLGLLDVCHLIVVTRPGLPGAVLQRFLDGLPAVRRARVHVLPIPEIGISSTELRERVAAGQSIRYLVPAAVEDYVEKYGLYRPAAAEPAARPAPAGGGPERGPAREAAQAREQAPPGTGPGGDAGVEGRARNAAGGPEGGGAARVWPPAGGNPAARPGSSGVAL</sequence>
<dbReference type="Proteomes" id="UP000005710">
    <property type="component" value="Unassembled WGS sequence"/>
</dbReference>
<evidence type="ECO:0000256" key="11">
    <source>
        <dbReference type="SAM" id="MobiDB-lite"/>
    </source>
</evidence>
<dbReference type="GO" id="GO:0004515">
    <property type="term" value="F:nicotinate-nucleotide adenylyltransferase activity"/>
    <property type="evidence" value="ECO:0007669"/>
    <property type="project" value="UniProtKB-UniRule"/>
</dbReference>
<reference evidence="13" key="2">
    <citation type="submission" date="2012-10" db="EMBL/GenBank/DDBJ databases">
        <title>Improved high-quality draft of Thermaerobacter subterraneus C21, DSM 13965.</title>
        <authorList>
            <consortium name="DOE Joint Genome Institute"/>
            <person name="Eisen J."/>
            <person name="Huntemann M."/>
            <person name="Wei C.-L."/>
            <person name="Han J."/>
            <person name="Detter J.C."/>
            <person name="Han C."/>
            <person name="Tapia R."/>
            <person name="Chen A."/>
            <person name="Kyrpides N."/>
            <person name="Mavromatis K."/>
            <person name="Markowitz V."/>
            <person name="Szeto E."/>
            <person name="Ivanova N."/>
            <person name="Mikhailova N."/>
            <person name="Ovchinnikova G."/>
            <person name="Pagani I."/>
            <person name="Pati A."/>
            <person name="Goodwin L."/>
            <person name="Nordberg H.P."/>
            <person name="Cantor M.N."/>
            <person name="Hua S.X."/>
            <person name="Woyke T."/>
            <person name="Eisen J."/>
            <person name="Klenk H.-P."/>
        </authorList>
    </citation>
    <scope>NUCLEOTIDE SEQUENCE [LARGE SCALE GENOMIC DNA]</scope>
    <source>
        <strain evidence="13">DSM 13965</strain>
    </source>
</reference>
<dbReference type="SUPFAM" id="SSF52374">
    <property type="entry name" value="Nucleotidylyl transferase"/>
    <property type="match status" value="1"/>
</dbReference>
<evidence type="ECO:0000256" key="4">
    <source>
        <dbReference type="ARBA" id="ARBA00022679"/>
    </source>
</evidence>
<reference evidence="13" key="1">
    <citation type="submission" date="2010-10" db="EMBL/GenBank/DDBJ databases">
        <authorList>
            <consortium name="US DOE Joint Genome Institute (JGI-PGF)"/>
            <person name="Lucas S."/>
            <person name="Copeland A."/>
            <person name="Lapidus A."/>
            <person name="Bruce D."/>
            <person name="Goodwin L."/>
            <person name="Pitluck S."/>
            <person name="Kyrpides N."/>
            <person name="Mavromatis K."/>
            <person name="Detter J.C."/>
            <person name="Han C."/>
            <person name="Land M."/>
            <person name="Hauser L."/>
            <person name="Markowitz V."/>
            <person name="Cheng J.-F."/>
            <person name="Hugenholtz P."/>
            <person name="Woyke T."/>
            <person name="Wu D."/>
            <person name="Pukall R."/>
            <person name="Wahrenburg C."/>
            <person name="Brambilla E."/>
            <person name="Klenk H.-P."/>
            <person name="Eisen J.A."/>
        </authorList>
    </citation>
    <scope>NUCLEOTIDE SEQUENCE [LARGE SCALE GENOMIC DNA]</scope>
    <source>
        <strain evidence="13">DSM 13965</strain>
    </source>
</reference>
<dbReference type="GO" id="GO:0005524">
    <property type="term" value="F:ATP binding"/>
    <property type="evidence" value="ECO:0007669"/>
    <property type="project" value="UniProtKB-KW"/>
</dbReference>